<gene>
    <name evidence="5" type="ORF">PHAECO_LOCUS7794</name>
</gene>
<evidence type="ECO:0000313" key="6">
    <source>
        <dbReference type="Proteomes" id="UP001153737"/>
    </source>
</evidence>
<keyword evidence="3" id="KW-0206">Cytoskeleton</keyword>
<evidence type="ECO:0000313" key="5">
    <source>
        <dbReference type="EMBL" id="CAG9821384.1"/>
    </source>
</evidence>
<comment type="subcellular location">
    <subcellularLocation>
        <location evidence="1">Cytoplasm</location>
        <location evidence="1">Cytoskeleton</location>
    </subcellularLocation>
</comment>
<protein>
    <recommendedName>
        <fullName evidence="7">Trichoplein keratin filament-binding protein</fullName>
    </recommendedName>
</protein>
<dbReference type="PANTHER" id="PTHR31183:SF2">
    <property type="entry name" value="TRICHOPLEIN KERATIN FILAMENT-BINDING PROTEIN"/>
    <property type="match status" value="1"/>
</dbReference>
<reference evidence="5" key="2">
    <citation type="submission" date="2022-10" db="EMBL/GenBank/DDBJ databases">
        <authorList>
            <consortium name="ENA_rothamsted_submissions"/>
            <consortium name="culmorum"/>
            <person name="King R."/>
        </authorList>
    </citation>
    <scope>NUCLEOTIDE SEQUENCE</scope>
</reference>
<evidence type="ECO:0000256" key="2">
    <source>
        <dbReference type="ARBA" id="ARBA00022490"/>
    </source>
</evidence>
<name>A0A9N9SL89_PHACE</name>
<feature type="coiled-coil region" evidence="4">
    <location>
        <begin position="73"/>
        <end position="147"/>
    </location>
</feature>
<evidence type="ECO:0000256" key="4">
    <source>
        <dbReference type="SAM" id="Coils"/>
    </source>
</evidence>
<keyword evidence="6" id="KW-1185">Reference proteome</keyword>
<dbReference type="AlphaFoldDB" id="A0A9N9SL89"/>
<proteinExistence type="predicted"/>
<dbReference type="EMBL" id="OU896710">
    <property type="protein sequence ID" value="CAG9821384.1"/>
    <property type="molecule type" value="Genomic_DNA"/>
</dbReference>
<feature type="coiled-coil region" evidence="4">
    <location>
        <begin position="407"/>
        <end position="492"/>
    </location>
</feature>
<keyword evidence="2" id="KW-0963">Cytoplasm</keyword>
<accession>A0A9N9SL89</accession>
<reference evidence="5" key="1">
    <citation type="submission" date="2022-01" db="EMBL/GenBank/DDBJ databases">
        <authorList>
            <person name="King R."/>
        </authorList>
    </citation>
    <scope>NUCLEOTIDE SEQUENCE</scope>
</reference>
<dbReference type="GO" id="GO:0045095">
    <property type="term" value="C:keratin filament"/>
    <property type="evidence" value="ECO:0007669"/>
    <property type="project" value="TreeGrafter"/>
</dbReference>
<dbReference type="OrthoDB" id="6431598at2759"/>
<dbReference type="GO" id="GO:0006915">
    <property type="term" value="P:apoptotic process"/>
    <property type="evidence" value="ECO:0007669"/>
    <property type="project" value="TreeGrafter"/>
</dbReference>
<organism evidence="5 6">
    <name type="scientific">Phaedon cochleariae</name>
    <name type="common">Mustard beetle</name>
    <dbReference type="NCBI Taxonomy" id="80249"/>
    <lineage>
        <taxon>Eukaryota</taxon>
        <taxon>Metazoa</taxon>
        <taxon>Ecdysozoa</taxon>
        <taxon>Arthropoda</taxon>
        <taxon>Hexapoda</taxon>
        <taxon>Insecta</taxon>
        <taxon>Pterygota</taxon>
        <taxon>Neoptera</taxon>
        <taxon>Endopterygota</taxon>
        <taxon>Coleoptera</taxon>
        <taxon>Polyphaga</taxon>
        <taxon>Cucujiformia</taxon>
        <taxon>Chrysomeloidea</taxon>
        <taxon>Chrysomelidae</taxon>
        <taxon>Chrysomelinae</taxon>
        <taxon>Chrysomelini</taxon>
        <taxon>Phaedon</taxon>
    </lineage>
</organism>
<evidence type="ECO:0000256" key="1">
    <source>
        <dbReference type="ARBA" id="ARBA00004245"/>
    </source>
</evidence>
<dbReference type="InterPro" id="IPR043596">
    <property type="entry name" value="CFAP53/TCHP"/>
</dbReference>
<sequence>MENRPKRRGKHRICVENDIIRRREKEFEYDQMWTGAAKYYEHWDRANARYYSWTSPRYYEDNNKQMEEIKIKRDKEELLFKRKEKLRKLLEEEQRSYEIEMMVYRNRRSIEKPRSNMADIPTDVLKKVNVGLKLDEEEKRRREAESKLYNQWKRNNPIVRQYEIKYATKDLKLSWLDQQIEKRMLQEKEEQENRRILKENEERLRKQKENEEQLLKQTQEKEKQLKDILELQISELRLKQELCEELRKKEDEDTRYKILVEEIEEKRIMEERRCKDRECALYNIRQHKQKLKKKVQDIQESLEYERDLIAKLKQLEVENLISEESKKHEIKEGISEFLNIVRQQQELERQRQKHLEFIFDSEAKAVYEKQTEIWRREDTARKNLVKQVIDIVRRQIDDNLAKNKQKQIEILSEREEMTRKIEDYNQELRILKENEEKRKTENKIVREEDIRVKNCRKKLQENLKLKEIDTELENVRKEEERLQKEIMRIQQRQRPCRPTSSTRIFY</sequence>
<dbReference type="Proteomes" id="UP001153737">
    <property type="component" value="Chromosome 4"/>
</dbReference>
<keyword evidence="4" id="KW-0175">Coiled coil</keyword>
<dbReference type="PANTHER" id="PTHR31183">
    <property type="entry name" value="TRICHOPLEIN KERATIN FILAMENT-BINDING PROTEIN FAMILY MEMBER"/>
    <property type="match status" value="1"/>
</dbReference>
<feature type="coiled-coil region" evidence="4">
    <location>
        <begin position="181"/>
        <end position="266"/>
    </location>
</feature>
<evidence type="ECO:0008006" key="7">
    <source>
        <dbReference type="Google" id="ProtNLM"/>
    </source>
</evidence>
<evidence type="ECO:0000256" key="3">
    <source>
        <dbReference type="ARBA" id="ARBA00023212"/>
    </source>
</evidence>